<comment type="caution">
    <text evidence="2">The sequence shown here is derived from an EMBL/GenBank/DDBJ whole genome shotgun (WGS) entry which is preliminary data.</text>
</comment>
<keyword evidence="1" id="KW-0812">Transmembrane</keyword>
<name>A0ABY2YZ79_9BACT</name>
<keyword evidence="1" id="KW-0472">Membrane</keyword>
<evidence type="ECO:0000313" key="2">
    <source>
        <dbReference type="EMBL" id="TPR53266.1"/>
    </source>
</evidence>
<organism evidence="2 3">
    <name type="scientific">Metamycoplasma neophronis</name>
    <dbReference type="NCBI Taxonomy" id="872983"/>
    <lineage>
        <taxon>Bacteria</taxon>
        <taxon>Bacillati</taxon>
        <taxon>Mycoplasmatota</taxon>
        <taxon>Mycoplasmoidales</taxon>
        <taxon>Metamycoplasmataceae</taxon>
        <taxon>Metamycoplasma</taxon>
    </lineage>
</organism>
<dbReference type="RefSeq" id="WP_140915034.1">
    <property type="nucleotide sequence ID" value="NZ_VHHP01000009.1"/>
</dbReference>
<evidence type="ECO:0000256" key="1">
    <source>
        <dbReference type="SAM" id="Phobius"/>
    </source>
</evidence>
<keyword evidence="1" id="KW-1133">Transmembrane helix</keyword>
<dbReference type="Proteomes" id="UP000316851">
    <property type="component" value="Unassembled WGS sequence"/>
</dbReference>
<feature type="transmembrane region" description="Helical" evidence="1">
    <location>
        <begin position="53"/>
        <end position="74"/>
    </location>
</feature>
<protein>
    <recommendedName>
        <fullName evidence="4">DUF3899 domain-containing protein</fullName>
    </recommendedName>
</protein>
<feature type="transmembrane region" description="Helical" evidence="1">
    <location>
        <begin position="21"/>
        <end position="41"/>
    </location>
</feature>
<reference evidence="2" key="1">
    <citation type="submission" date="2019-06" db="EMBL/GenBank/DDBJ databases">
        <title>Mycoplasma neophronis type strain whole genome sequence.</title>
        <authorList>
            <person name="Spergser J."/>
        </authorList>
    </citation>
    <scope>NUCLEOTIDE SEQUENCE [LARGE SCALE GENOMIC DNA]</scope>
    <source>
        <strain evidence="2">DSM 24097</strain>
    </source>
</reference>
<evidence type="ECO:0008006" key="4">
    <source>
        <dbReference type="Google" id="ProtNLM"/>
    </source>
</evidence>
<keyword evidence="3" id="KW-1185">Reference proteome</keyword>
<evidence type="ECO:0000313" key="3">
    <source>
        <dbReference type="Proteomes" id="UP000316851"/>
    </source>
</evidence>
<proteinExistence type="predicted"/>
<accession>A0ABY2YZ79</accession>
<feature type="transmembrane region" description="Helical" evidence="1">
    <location>
        <begin position="142"/>
        <end position="163"/>
    </location>
</feature>
<sequence length="168" mass="19510">MSKPQFAESKARAYWRNGWNVATIVYFVLSIILAIALIMAIRFGWKGEKQKDWQTSISIIGAGLVTINLLIVLVRKGLGKNIYRFFSGIHRSRVINSRAKEHYRSGMSQFEKDKILNRVRRDYDIEENKKAKEKKYREINNLSFFLLIGIGVLMIIALIPVFVLKLKF</sequence>
<dbReference type="EMBL" id="VHHP01000009">
    <property type="protein sequence ID" value="TPR53266.1"/>
    <property type="molecule type" value="Genomic_DNA"/>
</dbReference>
<gene>
    <name evidence="2" type="ORF">FJR74_02885</name>
</gene>